<name>A0A9W9P924_9EURO</name>
<dbReference type="PANTHER" id="PTHR38797:SF4">
    <property type="entry name" value="NUCLEAR PORE COMPLEX PROTEIN NUP85"/>
    <property type="match status" value="1"/>
</dbReference>
<keyword evidence="2" id="KW-1185">Reference proteome</keyword>
<dbReference type="OrthoDB" id="3350591at2759"/>
<dbReference type="EMBL" id="JAPQKS010000003">
    <property type="protein sequence ID" value="KAJ5240089.1"/>
    <property type="molecule type" value="Genomic_DNA"/>
</dbReference>
<evidence type="ECO:0000313" key="2">
    <source>
        <dbReference type="Proteomes" id="UP001150941"/>
    </source>
</evidence>
<dbReference type="PANTHER" id="PTHR38797">
    <property type="entry name" value="NUCLEAR PORE COMPLEX PROTEIN NUP85-RELATED"/>
    <property type="match status" value="1"/>
</dbReference>
<dbReference type="RefSeq" id="XP_058333008.1">
    <property type="nucleotide sequence ID" value="XM_058474005.1"/>
</dbReference>
<gene>
    <name evidence="1" type="ORF">N7468_004708</name>
</gene>
<dbReference type="GeneID" id="83201308"/>
<dbReference type="Proteomes" id="UP001150941">
    <property type="component" value="Unassembled WGS sequence"/>
</dbReference>
<organism evidence="1 2">
    <name type="scientific">Penicillium chermesinum</name>
    <dbReference type="NCBI Taxonomy" id="63820"/>
    <lineage>
        <taxon>Eukaryota</taxon>
        <taxon>Fungi</taxon>
        <taxon>Dikarya</taxon>
        <taxon>Ascomycota</taxon>
        <taxon>Pezizomycotina</taxon>
        <taxon>Eurotiomycetes</taxon>
        <taxon>Eurotiomycetidae</taxon>
        <taxon>Eurotiales</taxon>
        <taxon>Aspergillaceae</taxon>
        <taxon>Penicillium</taxon>
    </lineage>
</organism>
<accession>A0A9W9P924</accession>
<dbReference type="AlphaFoldDB" id="A0A9W9P924"/>
<reference evidence="1" key="1">
    <citation type="submission" date="2022-11" db="EMBL/GenBank/DDBJ databases">
        <authorList>
            <person name="Petersen C."/>
        </authorList>
    </citation>
    <scope>NUCLEOTIDE SEQUENCE</scope>
    <source>
        <strain evidence="1">IBT 19713</strain>
    </source>
</reference>
<sequence length="300" mass="33863">MGESHQPLDLESAKEGKELSDHQQSIFTIISNLLQPDGGLDPIEAANQVDDLVPNQSEKEAEDFLWSFWNLLIKIVKLVPHHHEGQDLLVQLLGYLLNVPGRPLVIWGVSILDVDENGHSSSDEQAETSLWKDFPLLGPVMRESWQPPTTTHGAPDPDAAEKWINLNSFAARLRSLGYTHWHNFPVWELRAALEEEIQDQDVLAFRLAVAEQWIVHAGQAIYIHVTMEPAEEESRTMKPGPLYEGKAKLDLERWGFWKNRLAELGKQSSGSIATQSTSLLDSFDDIESRAFKPSDERYVA</sequence>
<dbReference type="InterPro" id="IPR022085">
    <property type="entry name" value="OpdG"/>
</dbReference>
<reference evidence="1" key="2">
    <citation type="journal article" date="2023" name="IMA Fungus">
        <title>Comparative genomic study of the Penicillium genus elucidates a diverse pangenome and 15 lateral gene transfer events.</title>
        <authorList>
            <person name="Petersen C."/>
            <person name="Sorensen T."/>
            <person name="Nielsen M.R."/>
            <person name="Sondergaard T.E."/>
            <person name="Sorensen J.L."/>
            <person name="Fitzpatrick D.A."/>
            <person name="Frisvad J.C."/>
            <person name="Nielsen K.L."/>
        </authorList>
    </citation>
    <scope>NUCLEOTIDE SEQUENCE</scope>
    <source>
        <strain evidence="1">IBT 19713</strain>
    </source>
</reference>
<dbReference type="Pfam" id="PF12311">
    <property type="entry name" value="DUF3632"/>
    <property type="match status" value="1"/>
</dbReference>
<protein>
    <submittedName>
        <fullName evidence="1">Uncharacterized protein</fullName>
    </submittedName>
</protein>
<dbReference type="InterPro" id="IPR053204">
    <property type="entry name" value="Oxopyrrolidines_Biosynth-assoc"/>
</dbReference>
<comment type="caution">
    <text evidence="1">The sequence shown here is derived from an EMBL/GenBank/DDBJ whole genome shotgun (WGS) entry which is preliminary data.</text>
</comment>
<proteinExistence type="predicted"/>
<evidence type="ECO:0000313" key="1">
    <source>
        <dbReference type="EMBL" id="KAJ5240089.1"/>
    </source>
</evidence>